<organism evidence="1 2">
    <name type="scientific">Cetraspora pellucida</name>
    <dbReference type="NCBI Taxonomy" id="1433469"/>
    <lineage>
        <taxon>Eukaryota</taxon>
        <taxon>Fungi</taxon>
        <taxon>Fungi incertae sedis</taxon>
        <taxon>Mucoromycota</taxon>
        <taxon>Glomeromycotina</taxon>
        <taxon>Glomeromycetes</taxon>
        <taxon>Diversisporales</taxon>
        <taxon>Gigasporaceae</taxon>
        <taxon>Cetraspora</taxon>
    </lineage>
</organism>
<dbReference type="EMBL" id="CAJVPW010023307">
    <property type="protein sequence ID" value="CAG8700767.1"/>
    <property type="molecule type" value="Genomic_DNA"/>
</dbReference>
<evidence type="ECO:0000313" key="2">
    <source>
        <dbReference type="Proteomes" id="UP000789366"/>
    </source>
</evidence>
<sequence length="42" mass="4996">IRRDYRMAKAVRHQARVVAKEERRRKIAESELPEDSLSELSD</sequence>
<reference evidence="1" key="1">
    <citation type="submission" date="2021-06" db="EMBL/GenBank/DDBJ databases">
        <authorList>
            <person name="Kallberg Y."/>
            <person name="Tangrot J."/>
            <person name="Rosling A."/>
        </authorList>
    </citation>
    <scope>NUCLEOTIDE SEQUENCE</scope>
    <source>
        <strain evidence="1">28 12/20/2015</strain>
    </source>
</reference>
<evidence type="ECO:0000313" key="1">
    <source>
        <dbReference type="EMBL" id="CAG8700767.1"/>
    </source>
</evidence>
<gene>
    <name evidence="1" type="ORF">SPELUC_LOCUS11263</name>
</gene>
<dbReference type="Proteomes" id="UP000789366">
    <property type="component" value="Unassembled WGS sequence"/>
</dbReference>
<keyword evidence="2" id="KW-1185">Reference proteome</keyword>
<accession>A0ACA9PAH6</accession>
<protein>
    <submittedName>
        <fullName evidence="1">11918_t:CDS:1</fullName>
    </submittedName>
</protein>
<comment type="caution">
    <text evidence="1">The sequence shown here is derived from an EMBL/GenBank/DDBJ whole genome shotgun (WGS) entry which is preliminary data.</text>
</comment>
<name>A0ACA9PAH6_9GLOM</name>
<feature type="non-terminal residue" evidence="1">
    <location>
        <position position="42"/>
    </location>
</feature>
<proteinExistence type="predicted"/>
<feature type="non-terminal residue" evidence="1">
    <location>
        <position position="1"/>
    </location>
</feature>